<protein>
    <submittedName>
        <fullName evidence="2">Uncharacterized protein</fullName>
    </submittedName>
</protein>
<evidence type="ECO:0000256" key="1">
    <source>
        <dbReference type="SAM" id="MobiDB-lite"/>
    </source>
</evidence>
<name>A0ABP3PYS9_9PROT</name>
<feature type="compositionally biased region" description="Basic residues" evidence="1">
    <location>
        <begin position="93"/>
        <end position="102"/>
    </location>
</feature>
<gene>
    <name evidence="2" type="ORF">GCM10009416_11590</name>
</gene>
<proteinExistence type="predicted"/>
<feature type="region of interest" description="Disordered" evidence="1">
    <location>
        <begin position="69"/>
        <end position="183"/>
    </location>
</feature>
<evidence type="ECO:0000313" key="3">
    <source>
        <dbReference type="Proteomes" id="UP001501588"/>
    </source>
</evidence>
<dbReference type="EMBL" id="BAAAFZ010000009">
    <property type="protein sequence ID" value="GAA0574570.1"/>
    <property type="molecule type" value="Genomic_DNA"/>
</dbReference>
<sequence length="183" mass="19789">MEDSKRIGAPGLADDPFRKRLEELAPAPKGQDPSAARTHIRNNFEHITAARKRGVIWRQIADLMDAEGIKAADGSPLSPAETRALYHAERYTRGARRRRRPVQPKVAQAEPVSPAPEPATADHSGSVVSSQVAQKPSEPAPEPPEAPASVAADPDLARVLGGIRELPTVPPPNFRAGWRKKES</sequence>
<organism evidence="2 3">
    <name type="scientific">Craurococcus roseus</name>
    <dbReference type="NCBI Taxonomy" id="77585"/>
    <lineage>
        <taxon>Bacteria</taxon>
        <taxon>Pseudomonadati</taxon>
        <taxon>Pseudomonadota</taxon>
        <taxon>Alphaproteobacteria</taxon>
        <taxon>Acetobacterales</taxon>
        <taxon>Acetobacteraceae</taxon>
        <taxon>Craurococcus</taxon>
    </lineage>
</organism>
<evidence type="ECO:0000313" key="2">
    <source>
        <dbReference type="EMBL" id="GAA0574570.1"/>
    </source>
</evidence>
<comment type="caution">
    <text evidence="2">The sequence shown here is derived from an EMBL/GenBank/DDBJ whole genome shotgun (WGS) entry which is preliminary data.</text>
</comment>
<reference evidence="3" key="1">
    <citation type="journal article" date="2019" name="Int. J. Syst. Evol. Microbiol.">
        <title>The Global Catalogue of Microorganisms (GCM) 10K type strain sequencing project: providing services to taxonomists for standard genome sequencing and annotation.</title>
        <authorList>
            <consortium name="The Broad Institute Genomics Platform"/>
            <consortium name="The Broad Institute Genome Sequencing Center for Infectious Disease"/>
            <person name="Wu L."/>
            <person name="Ma J."/>
        </authorList>
    </citation>
    <scope>NUCLEOTIDE SEQUENCE [LARGE SCALE GENOMIC DNA]</scope>
    <source>
        <strain evidence="3">JCM 9933</strain>
    </source>
</reference>
<keyword evidence="3" id="KW-1185">Reference proteome</keyword>
<dbReference type="Proteomes" id="UP001501588">
    <property type="component" value="Unassembled WGS sequence"/>
</dbReference>
<accession>A0ABP3PYS9</accession>